<organism evidence="2 3">
    <name type="scientific">Candidatus Cryptobacteroides faecavium</name>
    <dbReference type="NCBI Taxonomy" id="2840762"/>
    <lineage>
        <taxon>Bacteria</taxon>
        <taxon>Pseudomonadati</taxon>
        <taxon>Bacteroidota</taxon>
        <taxon>Bacteroidia</taxon>
        <taxon>Bacteroidales</taxon>
        <taxon>Candidatus Cryptobacteroides</taxon>
    </lineage>
</organism>
<evidence type="ECO:0000313" key="2">
    <source>
        <dbReference type="EMBL" id="MBO8470884.1"/>
    </source>
</evidence>
<evidence type="ECO:0000313" key="3">
    <source>
        <dbReference type="Proteomes" id="UP000823603"/>
    </source>
</evidence>
<gene>
    <name evidence="2" type="ORF">IAB82_03700</name>
</gene>
<dbReference type="EMBL" id="JADIMB010000054">
    <property type="protein sequence ID" value="MBO8470884.1"/>
    <property type="molecule type" value="Genomic_DNA"/>
</dbReference>
<keyword evidence="1" id="KW-0732">Signal</keyword>
<evidence type="ECO:0008006" key="4">
    <source>
        <dbReference type="Google" id="ProtNLM"/>
    </source>
</evidence>
<sequence length="291" mass="31555">MKAIFKYLPFAIIVLAFAACSKVLEKDEVEADFTAKEAVPSVTIDPNVVVDEYAGTATVTATFSGVSADMDSLEIGFLSSTDPSMTLTTDSGRAVLIENPADGTYTCDVTVTPGMTNYIMAMAATTGGAAYSEKLTVEVPDIPWYYKVGKRYAGTVTSEQYGSGTSYEHVVELEFSEDFKTLYITDMDPWAVQSINYNKGSNNVGVGQVDLDNRTVTFLPDESGYVNIYLSPVAFLYPVAEVTDEGFYSDDKYVITFSEDGGAIDFPLYAVFSPSAGGLVEIYDQFTLTKN</sequence>
<comment type="caution">
    <text evidence="2">The sequence shown here is derived from an EMBL/GenBank/DDBJ whole genome shotgun (WGS) entry which is preliminary data.</text>
</comment>
<evidence type="ECO:0000256" key="1">
    <source>
        <dbReference type="SAM" id="SignalP"/>
    </source>
</evidence>
<dbReference type="AlphaFoldDB" id="A0A9D9NF08"/>
<dbReference type="Proteomes" id="UP000823603">
    <property type="component" value="Unassembled WGS sequence"/>
</dbReference>
<dbReference type="PROSITE" id="PS51257">
    <property type="entry name" value="PROKAR_LIPOPROTEIN"/>
    <property type="match status" value="1"/>
</dbReference>
<reference evidence="2" key="1">
    <citation type="submission" date="2020-10" db="EMBL/GenBank/DDBJ databases">
        <authorList>
            <person name="Gilroy R."/>
        </authorList>
    </citation>
    <scope>NUCLEOTIDE SEQUENCE</scope>
    <source>
        <strain evidence="2">B2-22910</strain>
    </source>
</reference>
<feature type="signal peptide" evidence="1">
    <location>
        <begin position="1"/>
        <end position="18"/>
    </location>
</feature>
<name>A0A9D9NF08_9BACT</name>
<reference evidence="2" key="2">
    <citation type="journal article" date="2021" name="PeerJ">
        <title>Extensive microbial diversity within the chicken gut microbiome revealed by metagenomics and culture.</title>
        <authorList>
            <person name="Gilroy R."/>
            <person name="Ravi A."/>
            <person name="Getino M."/>
            <person name="Pursley I."/>
            <person name="Horton D.L."/>
            <person name="Alikhan N.F."/>
            <person name="Baker D."/>
            <person name="Gharbi K."/>
            <person name="Hall N."/>
            <person name="Watson M."/>
            <person name="Adriaenssens E.M."/>
            <person name="Foster-Nyarko E."/>
            <person name="Jarju S."/>
            <person name="Secka A."/>
            <person name="Antonio M."/>
            <person name="Oren A."/>
            <person name="Chaudhuri R.R."/>
            <person name="La Ragione R."/>
            <person name="Hildebrand F."/>
            <person name="Pallen M.J."/>
        </authorList>
    </citation>
    <scope>NUCLEOTIDE SEQUENCE</scope>
    <source>
        <strain evidence="2">B2-22910</strain>
    </source>
</reference>
<protein>
    <recommendedName>
        <fullName evidence="4">Lipoprotein</fullName>
    </recommendedName>
</protein>
<feature type="chain" id="PRO_5039468548" description="Lipoprotein" evidence="1">
    <location>
        <begin position="19"/>
        <end position="291"/>
    </location>
</feature>
<accession>A0A9D9NF08</accession>
<proteinExistence type="predicted"/>